<feature type="region of interest" description="Disordered" evidence="1">
    <location>
        <begin position="108"/>
        <end position="132"/>
    </location>
</feature>
<dbReference type="InterPro" id="IPR011989">
    <property type="entry name" value="ARM-like"/>
</dbReference>
<dbReference type="InterPro" id="IPR057567">
    <property type="entry name" value="TPR_TTI1_C"/>
</dbReference>
<accession>A0AAW1SXD8</accession>
<reference evidence="4 5" key="1">
    <citation type="journal article" date="2024" name="Nat. Commun.">
        <title>Phylogenomics reveals the evolutionary origins of lichenization in chlorophyte algae.</title>
        <authorList>
            <person name="Puginier C."/>
            <person name="Libourel C."/>
            <person name="Otte J."/>
            <person name="Skaloud P."/>
            <person name="Haon M."/>
            <person name="Grisel S."/>
            <person name="Petersen M."/>
            <person name="Berrin J.G."/>
            <person name="Delaux P.M."/>
            <person name="Dal Grande F."/>
            <person name="Keller J."/>
        </authorList>
    </citation>
    <scope>NUCLEOTIDE SEQUENCE [LARGE SCALE GENOMIC DNA]</scope>
    <source>
        <strain evidence="4 5">SAG 2523</strain>
    </source>
</reference>
<feature type="domain" description="TTI1 C-terminal TPR" evidence="3">
    <location>
        <begin position="586"/>
        <end position="769"/>
    </location>
</feature>
<evidence type="ECO:0000313" key="5">
    <source>
        <dbReference type="Proteomes" id="UP001485043"/>
    </source>
</evidence>
<proteinExistence type="predicted"/>
<dbReference type="InterPro" id="IPR052587">
    <property type="entry name" value="TELO2-interacting_protein_1"/>
</dbReference>
<protein>
    <submittedName>
        <fullName evidence="4">Uncharacterized protein</fullName>
    </submittedName>
</protein>
<feature type="region of interest" description="Disordered" evidence="1">
    <location>
        <begin position="566"/>
        <end position="587"/>
    </location>
</feature>
<dbReference type="AlphaFoldDB" id="A0AAW1SXD8"/>
<dbReference type="EMBL" id="JALJOV010000827">
    <property type="protein sequence ID" value="KAK9861028.1"/>
    <property type="molecule type" value="Genomic_DNA"/>
</dbReference>
<keyword evidence="5" id="KW-1185">Reference proteome</keyword>
<evidence type="ECO:0000259" key="3">
    <source>
        <dbReference type="Pfam" id="PF24181"/>
    </source>
</evidence>
<dbReference type="InterPro" id="IPR016024">
    <property type="entry name" value="ARM-type_fold"/>
</dbReference>
<dbReference type="SUPFAM" id="SSF48371">
    <property type="entry name" value="ARM repeat"/>
    <property type="match status" value="1"/>
</dbReference>
<sequence>MADLRQAVFQRLRPICAQLLPLRSSAGRLARELDSLQVVICSANLEGLASCLEYVLFPLLFLVDSICAVRRRSGSGGASEPPAFPAAASGQRFGAVAALPRDAATEEVRMGEEAAAAAPPGTAQNVKPGERPQRDLAWTQAASGRICALLRQVLPPLCSHPRPAVRAAIPGCVMELVGKCSTTLQPCMEVLIELMLTLAQDAWPQVCKPCRAWLTQPISASSFSQLSDASLTTILDRLVAGLRRAVETGQQAGCLHAQRLASAFMAWPPHLTHALLTNSAQLSTLCSALAHCFEFSPSAAALLLYADPQPGPYTSARAASQPPPSQPLNPSAAALASSPPSRAMGRAASSQPGSIALHALIDQLLEQFQAHLPSGNNPADPHRCHHLLDPADPWQCKAASVICVLSETIFGASNAWVHPWHDPAASRSPISPPRMYNDSCRQGHVHNSHWDPTADQRQEGNAGGGSRLELDTGMMVMVLEELAQSSIRSLATHNEPGPGVSSSALTQQGLSITARTQRPHLAKPFLQVLQETVAGSKLDADAALQGLRALALTAEARLRAQRAAHGLNLDGQEHDRTSGADNSPTGQASMEEIHDYFQQQQNSTPDEPTFDTIGTVQLSEDEVESVKELRSRIHADASLASTAADTAAPLLFSSSTQVVLGAMELCCRALHTLAATIASLDVLEDVLWPGVEATGNLEAPPPTTPKLLPSVHLFWAPLMAALQDKRAAVVERAMHALTDMAQTAGGDFLARRFTKEAWPLMQAHLQDPPKALTRHSRLGSAGQTTRASGPFGDQEGLAPAAVQKLRHTALTCIAAILGHPTAASALQSLAKELAEAAIACLNNHNTPPVHSAAAEVIKTSGQFEKTAVTDLLIQAAQASTEDTAGTSATTLAAASRSRYIAELLGIMQQSQPRDTKL</sequence>
<dbReference type="Pfam" id="PF24173">
    <property type="entry name" value="TPR_TTI1_N"/>
    <property type="match status" value="1"/>
</dbReference>
<gene>
    <name evidence="4" type="ORF">WJX84_011670</name>
</gene>
<feature type="region of interest" description="Disordered" evidence="1">
    <location>
        <begin position="314"/>
        <end position="349"/>
    </location>
</feature>
<evidence type="ECO:0000256" key="1">
    <source>
        <dbReference type="SAM" id="MobiDB-lite"/>
    </source>
</evidence>
<dbReference type="Pfam" id="PF24181">
    <property type="entry name" value="TPR_TTI1_C"/>
    <property type="match status" value="1"/>
</dbReference>
<feature type="domain" description="TTI1 N-terminal TPR" evidence="2">
    <location>
        <begin position="127"/>
        <end position="201"/>
    </location>
</feature>
<feature type="compositionally biased region" description="Low complexity" evidence="1">
    <location>
        <begin position="328"/>
        <end position="343"/>
    </location>
</feature>
<evidence type="ECO:0000313" key="4">
    <source>
        <dbReference type="EMBL" id="KAK9861028.1"/>
    </source>
</evidence>
<dbReference type="PANTHER" id="PTHR18460:SF3">
    <property type="entry name" value="TELO2-INTERACTING PROTEIN 1 HOMOLOG"/>
    <property type="match status" value="1"/>
</dbReference>
<dbReference type="Proteomes" id="UP001485043">
    <property type="component" value="Unassembled WGS sequence"/>
</dbReference>
<organism evidence="4 5">
    <name type="scientific">Apatococcus fuscideae</name>
    <dbReference type="NCBI Taxonomy" id="2026836"/>
    <lineage>
        <taxon>Eukaryota</taxon>
        <taxon>Viridiplantae</taxon>
        <taxon>Chlorophyta</taxon>
        <taxon>core chlorophytes</taxon>
        <taxon>Trebouxiophyceae</taxon>
        <taxon>Chlorellales</taxon>
        <taxon>Chlorellaceae</taxon>
        <taxon>Apatococcus</taxon>
    </lineage>
</organism>
<dbReference type="InterPro" id="IPR057566">
    <property type="entry name" value="TPR_TTI1_N"/>
</dbReference>
<dbReference type="Gene3D" id="1.25.10.10">
    <property type="entry name" value="Leucine-rich Repeat Variant"/>
    <property type="match status" value="1"/>
</dbReference>
<name>A0AAW1SXD8_9CHLO</name>
<dbReference type="PANTHER" id="PTHR18460">
    <property type="entry name" value="TEL2 INTERACTING PROTEIN 1 TTI1 FAMILY MEMBER"/>
    <property type="match status" value="1"/>
</dbReference>
<dbReference type="GO" id="GO:0005737">
    <property type="term" value="C:cytoplasm"/>
    <property type="evidence" value="ECO:0007669"/>
    <property type="project" value="TreeGrafter"/>
</dbReference>
<feature type="region of interest" description="Disordered" evidence="1">
    <location>
        <begin position="442"/>
        <end position="468"/>
    </location>
</feature>
<comment type="caution">
    <text evidence="4">The sequence shown here is derived from an EMBL/GenBank/DDBJ whole genome shotgun (WGS) entry which is preliminary data.</text>
</comment>
<evidence type="ECO:0000259" key="2">
    <source>
        <dbReference type="Pfam" id="PF24173"/>
    </source>
</evidence>
<feature type="compositionally biased region" description="Basic and acidic residues" evidence="1">
    <location>
        <begin position="448"/>
        <end position="458"/>
    </location>
</feature>